<dbReference type="InterPro" id="IPR000180">
    <property type="entry name" value="Dipep_AS"/>
</dbReference>
<dbReference type="GO" id="GO:0070573">
    <property type="term" value="F:metallodipeptidase activity"/>
    <property type="evidence" value="ECO:0007669"/>
    <property type="project" value="InterPro"/>
</dbReference>
<dbReference type="GO" id="GO:0006508">
    <property type="term" value="P:proteolysis"/>
    <property type="evidence" value="ECO:0007669"/>
    <property type="project" value="InterPro"/>
</dbReference>
<dbReference type="InterPro" id="IPR032466">
    <property type="entry name" value="Metal_Hydrolase"/>
</dbReference>
<dbReference type="Pfam" id="PF01244">
    <property type="entry name" value="Peptidase_M19"/>
    <property type="match status" value="1"/>
</dbReference>
<dbReference type="CDD" id="cd01301">
    <property type="entry name" value="rDP_like"/>
    <property type="match status" value="1"/>
</dbReference>
<organism evidence="1 2">
    <name type="scientific">Desulforamulus reducens (strain ATCC BAA-1160 / DSM 100696 / MI-1)</name>
    <name type="common">Desulfotomaculum reducens</name>
    <dbReference type="NCBI Taxonomy" id="349161"/>
    <lineage>
        <taxon>Bacteria</taxon>
        <taxon>Bacillati</taxon>
        <taxon>Bacillota</taxon>
        <taxon>Clostridia</taxon>
        <taxon>Eubacteriales</taxon>
        <taxon>Peptococcaceae</taxon>
        <taxon>Desulforamulus</taxon>
    </lineage>
</organism>
<dbReference type="PROSITE" id="PS51365">
    <property type="entry name" value="RENAL_DIPEPTIDASE_2"/>
    <property type="match status" value="1"/>
</dbReference>
<dbReference type="PANTHER" id="PTHR10443:SF12">
    <property type="entry name" value="DIPEPTIDASE"/>
    <property type="match status" value="1"/>
</dbReference>
<dbReference type="SUPFAM" id="SSF51556">
    <property type="entry name" value="Metallo-dependent hydrolases"/>
    <property type="match status" value="1"/>
</dbReference>
<name>A4J5T3_DESRM</name>
<proteinExistence type="predicted"/>
<accession>A4J5T3</accession>
<evidence type="ECO:0000313" key="2">
    <source>
        <dbReference type="Proteomes" id="UP000001556"/>
    </source>
</evidence>
<dbReference type="AlphaFoldDB" id="A4J5T3"/>
<dbReference type="EC" id="3.4.13.19" evidence="1"/>
<dbReference type="InterPro" id="IPR008257">
    <property type="entry name" value="Pept_M19"/>
</dbReference>
<gene>
    <name evidence="1" type="ordered locus">Dred_1915</name>
</gene>
<dbReference type="PANTHER" id="PTHR10443">
    <property type="entry name" value="MICROSOMAL DIPEPTIDASE"/>
    <property type="match status" value="1"/>
</dbReference>
<keyword evidence="2" id="KW-1185">Reference proteome</keyword>
<keyword evidence="1" id="KW-0645">Protease</keyword>
<dbReference type="KEGG" id="drm:Dred_1915"/>
<dbReference type="Gene3D" id="3.20.20.140">
    <property type="entry name" value="Metal-dependent hydrolases"/>
    <property type="match status" value="1"/>
</dbReference>
<dbReference type="STRING" id="349161.Dred_1915"/>
<dbReference type="OrthoDB" id="9804920at2"/>
<evidence type="ECO:0000313" key="1">
    <source>
        <dbReference type="EMBL" id="ABO50436.1"/>
    </source>
</evidence>
<dbReference type="HOGENOM" id="CLU_031404_2_1_9"/>
<dbReference type="EMBL" id="CP000612">
    <property type="protein sequence ID" value="ABO50436.1"/>
    <property type="molecule type" value="Genomic_DNA"/>
</dbReference>
<sequence>MLIVDAHCDTLTVLTPQGRDLGTLSQRGHIDIPRLYRGGINVQFFAIFIGPDNYHDPAQYTKEILKLFNKEIQRNASSLLHARNYADIVHAYDSKKICAVLTIEGGEALKGKIEQLESYYTQGIRGLTLTWNGRNELGDGVGLGPEASGLTVFGRQVIQKMVELGMMIDVSHLSEAGFWDVISEIRAPITASHANSRFICDHPRNLTDQQIRVISESGGVIGVTYVPQFIDLSKPSIERLIEHIDHIYEVGGISCIGLGSDFDGIDATVEGLHDASIAVPNLENALIKKGYTTGEIEKIMGENWLRVFKEVCG</sequence>
<protein>
    <submittedName>
        <fullName evidence="1">Dipeptidase, Metallo peptidase, MEROPS family M19</fullName>
        <ecNumber evidence="1">3.4.13.19</ecNumber>
    </submittedName>
</protein>
<reference evidence="1 2" key="1">
    <citation type="submission" date="2007-03" db="EMBL/GenBank/DDBJ databases">
        <title>Complete sequence of Desulfotomaculum reducens MI-1.</title>
        <authorList>
            <consortium name="US DOE Joint Genome Institute"/>
            <person name="Copeland A."/>
            <person name="Lucas S."/>
            <person name="Lapidus A."/>
            <person name="Barry K."/>
            <person name="Detter J.C."/>
            <person name="Glavina del Rio T."/>
            <person name="Hammon N."/>
            <person name="Israni S."/>
            <person name="Dalin E."/>
            <person name="Tice H."/>
            <person name="Pitluck S."/>
            <person name="Sims D."/>
            <person name="Brettin T."/>
            <person name="Bruce D."/>
            <person name="Han C."/>
            <person name="Tapia R."/>
            <person name="Schmutz J."/>
            <person name="Larimer F."/>
            <person name="Land M."/>
            <person name="Hauser L."/>
            <person name="Kyrpides N."/>
            <person name="Kim E."/>
            <person name="Tebo B.M."/>
            <person name="Richardson P."/>
        </authorList>
    </citation>
    <scope>NUCLEOTIDE SEQUENCE [LARGE SCALE GENOMIC DNA]</scope>
    <source>
        <strain evidence="1 2">MI-1</strain>
    </source>
</reference>
<dbReference type="Proteomes" id="UP000001556">
    <property type="component" value="Chromosome"/>
</dbReference>
<dbReference type="PROSITE" id="PS00869">
    <property type="entry name" value="RENAL_DIPEPTIDASE_1"/>
    <property type="match status" value="1"/>
</dbReference>
<keyword evidence="1" id="KW-0224">Dipeptidase</keyword>
<dbReference type="eggNOG" id="COG2355">
    <property type="taxonomic scope" value="Bacteria"/>
</dbReference>
<keyword evidence="1" id="KW-0378">Hydrolase</keyword>